<dbReference type="AlphaFoldDB" id="H5UWG9"/>
<proteinExistence type="predicted"/>
<dbReference type="RefSeq" id="WP_002462791.1">
    <property type="nucleotide sequence ID" value="NZ_BAFF01000001.1"/>
</dbReference>
<evidence type="ECO:0000313" key="2">
    <source>
        <dbReference type="Proteomes" id="UP000010297"/>
    </source>
</evidence>
<name>H5UWG9_ATLHE</name>
<organism evidence="1 2">
    <name type="scientific">Atlantibacter hermannii NBRC 105704</name>
    <dbReference type="NCBI Taxonomy" id="1115512"/>
    <lineage>
        <taxon>Bacteria</taxon>
        <taxon>Pseudomonadati</taxon>
        <taxon>Pseudomonadota</taxon>
        <taxon>Gammaproteobacteria</taxon>
        <taxon>Enterobacterales</taxon>
        <taxon>Enterobacteriaceae</taxon>
        <taxon>Atlantibacter</taxon>
    </lineage>
</organism>
<sequence>MEESRKQFEAWITEWWPQVKGNICRDGDSYSNHFMNYAWEGWQASRAAIEIELPKYHDYTNQDTTRAQAEKSAYNSGVYDSADAIRAAGLTVKGDR</sequence>
<keyword evidence="2" id="KW-1185">Reference proteome</keyword>
<comment type="caution">
    <text evidence="1">The sequence shown here is derived from an EMBL/GenBank/DDBJ whole genome shotgun (WGS) entry which is preliminary data.</text>
</comment>
<gene>
    <name evidence="1" type="ORF">EH105704_01_02570</name>
</gene>
<accession>H5UWG9</accession>
<evidence type="ECO:0000313" key="1">
    <source>
        <dbReference type="EMBL" id="GAB50250.1"/>
    </source>
</evidence>
<protein>
    <submittedName>
        <fullName evidence="1">Uncharacterized protein</fullName>
    </submittedName>
</protein>
<dbReference type="InterPro" id="IPR058601">
    <property type="entry name" value="Phage_phiTE_015-like"/>
</dbReference>
<dbReference type="EMBL" id="BAFF01000001">
    <property type="protein sequence ID" value="GAB50250.1"/>
    <property type="molecule type" value="Genomic_DNA"/>
</dbReference>
<dbReference type="Proteomes" id="UP000010297">
    <property type="component" value="Unassembled WGS sequence"/>
</dbReference>
<dbReference type="Pfam" id="PF26207">
    <property type="entry name" value="Phage_phiTE_015"/>
    <property type="match status" value="1"/>
</dbReference>
<reference evidence="1 2" key="1">
    <citation type="submission" date="2012-02" db="EMBL/GenBank/DDBJ databases">
        <title>Whole genome shotgun sequence of Escherichia hermannii NBRC 105704.</title>
        <authorList>
            <person name="Yoshida I."/>
            <person name="Hosoyama A."/>
            <person name="Tsuchikane K."/>
            <person name="Katsumata H."/>
            <person name="Yamazaki S."/>
            <person name="Fujita N."/>
        </authorList>
    </citation>
    <scope>NUCLEOTIDE SEQUENCE [LARGE SCALE GENOMIC DNA]</scope>
    <source>
        <strain evidence="1 2">NBRC 105704</strain>
    </source>
</reference>